<dbReference type="FunFam" id="1.25.10.10:FF:000545">
    <property type="entry name" value="VPS15 protein kinase"/>
    <property type="match status" value="1"/>
</dbReference>
<dbReference type="InterPro" id="IPR055231">
    <property type="entry name" value="2AA_helical"/>
</dbReference>
<dbReference type="EMBL" id="CANTFK010000343">
    <property type="protein sequence ID" value="CAI5714640.1"/>
    <property type="molecule type" value="Genomic_DNA"/>
</dbReference>
<dbReference type="GO" id="GO:0071561">
    <property type="term" value="C:nucleus-vacuole junction"/>
    <property type="evidence" value="ECO:0007669"/>
    <property type="project" value="TreeGrafter"/>
</dbReference>
<evidence type="ECO:0000256" key="8">
    <source>
        <dbReference type="ARBA" id="ARBA00022840"/>
    </source>
</evidence>
<evidence type="ECO:0000313" key="16">
    <source>
        <dbReference type="Proteomes" id="UP001159659"/>
    </source>
</evidence>
<feature type="compositionally biased region" description="Low complexity" evidence="11">
    <location>
        <begin position="575"/>
        <end position="585"/>
    </location>
</feature>
<accession>A0AAV0T4K6</accession>
<dbReference type="PRINTS" id="PR00320">
    <property type="entry name" value="GPROTEINBRPT"/>
</dbReference>
<feature type="compositionally biased region" description="Polar residues" evidence="11">
    <location>
        <begin position="1463"/>
        <end position="1475"/>
    </location>
</feature>
<feature type="region of interest" description="Disordered" evidence="11">
    <location>
        <begin position="574"/>
        <end position="599"/>
    </location>
</feature>
<dbReference type="GO" id="GO:0004674">
    <property type="term" value="F:protein serine/threonine kinase activity"/>
    <property type="evidence" value="ECO:0007669"/>
    <property type="project" value="UniProtKB-KW"/>
</dbReference>
<dbReference type="InterPro" id="IPR008271">
    <property type="entry name" value="Ser/Thr_kinase_AS"/>
</dbReference>
<dbReference type="PROSITE" id="PS50011">
    <property type="entry name" value="PROTEIN_KINASE_DOM"/>
    <property type="match status" value="1"/>
</dbReference>
<dbReference type="InterPro" id="IPR020472">
    <property type="entry name" value="WD40_PAC1"/>
</dbReference>
<feature type="repeat" description="HEAT" evidence="9">
    <location>
        <begin position="651"/>
        <end position="688"/>
    </location>
</feature>
<dbReference type="InterPro" id="IPR045162">
    <property type="entry name" value="Vps15-like"/>
</dbReference>
<feature type="region of interest" description="Disordered" evidence="11">
    <location>
        <begin position="1449"/>
        <end position="1475"/>
    </location>
</feature>
<evidence type="ECO:0000313" key="14">
    <source>
        <dbReference type="EMBL" id="CAI5714640.1"/>
    </source>
</evidence>
<dbReference type="GO" id="GO:0034272">
    <property type="term" value="C:phosphatidylinositol 3-kinase complex, class III, type II"/>
    <property type="evidence" value="ECO:0007669"/>
    <property type="project" value="TreeGrafter"/>
</dbReference>
<evidence type="ECO:0000256" key="5">
    <source>
        <dbReference type="ARBA" id="ARBA00022737"/>
    </source>
</evidence>
<evidence type="ECO:0000313" key="15">
    <source>
        <dbReference type="Proteomes" id="UP001157938"/>
    </source>
</evidence>
<organism evidence="14 16">
    <name type="scientific">Peronospora farinosa</name>
    <dbReference type="NCBI Taxonomy" id="134698"/>
    <lineage>
        <taxon>Eukaryota</taxon>
        <taxon>Sar</taxon>
        <taxon>Stramenopiles</taxon>
        <taxon>Oomycota</taxon>
        <taxon>Peronosporomycetes</taxon>
        <taxon>Peronosporales</taxon>
        <taxon>Peronosporaceae</taxon>
        <taxon>Peronospora</taxon>
    </lineage>
</organism>
<evidence type="ECO:0000256" key="2">
    <source>
        <dbReference type="ARBA" id="ARBA00022527"/>
    </source>
</evidence>
<dbReference type="FunFam" id="1.10.510.10:FF:000864">
    <property type="entry name" value="Vps15 protein kinase"/>
    <property type="match status" value="1"/>
</dbReference>
<dbReference type="InterPro" id="IPR001680">
    <property type="entry name" value="WD40_rpt"/>
</dbReference>
<keyword evidence="8" id="KW-0067">ATP-binding</keyword>
<evidence type="ECO:0000313" key="13">
    <source>
        <dbReference type="EMBL" id="CAH0486739.1"/>
    </source>
</evidence>
<evidence type="ECO:0000256" key="4">
    <source>
        <dbReference type="ARBA" id="ARBA00022679"/>
    </source>
</evidence>
<dbReference type="InterPro" id="IPR011009">
    <property type="entry name" value="Kinase-like_dom_sf"/>
</dbReference>
<reference evidence="13 15" key="1">
    <citation type="submission" date="2021-11" db="EMBL/GenBank/DDBJ databases">
        <authorList>
            <person name="Islam A."/>
            <person name="Islam S."/>
            <person name="Flora M.S."/>
            <person name="Rahman M."/>
            <person name="Ziaur R.M."/>
            <person name="Epstein J.H."/>
            <person name="Hassan M."/>
            <person name="Klassen M."/>
            <person name="Woodard K."/>
            <person name="Webb A."/>
            <person name="Webby R.J."/>
            <person name="El Zowalaty M.E."/>
        </authorList>
    </citation>
    <scope>NUCLEOTIDE SEQUENCE [LARGE SCALE GENOMIC DNA]</scope>
    <source>
        <strain evidence="13">Pf1</strain>
    </source>
</reference>
<dbReference type="EC" id="2.7.11.1" evidence="1"/>
<feature type="region of interest" description="Disordered" evidence="11">
    <location>
        <begin position="1129"/>
        <end position="1173"/>
    </location>
</feature>
<sequence>MGNAAPRAQPQSVLDSASQYRTFLMDYTPRSMDMMFGSLIGDGKFLKSISCKCDEGHLVVKIYRKYDERESLTSAEVALRRLALAFSVEQQPNVIPYADFQLSNKYNVAFMVRQYFASNLYDRICSRPFLTNIEKKWIAFQILRALEQSHAKGICHGDIKQENVMVTSWNWVFLTDFAPFKPTYIPEDDPADYNYYFCAIDATRRGCSVAPERFYGKGSVTVNATATGSTCGVNSMKTPDVAMMLSKLADSEVTVEEVDKQILAMGMTCGTMSGNFVQTHPSASANCSVSSSYSRSRREGNLLESMDIFSAGCVIAELFLGGKPLFDLPSLLKYRTGDSDALRQQLKKVGDPRLEELLLHMLQLDPNARLSASGYLAKYTGLNGLFPTYFDIFLFRFLVLVLSRGGKVPDARIRLVCKYYGRLVREVAGVEDPEGEEFFKLRLKEGYGSDRLATATGRDQQTHVAQRVLEELYQKIPTKHDKQNAEQGNAVLTKLQKMKEKENDMRGLSASLQKKKIEKLHDQFQALTQKKEISLLLDYSREPSADCLDEETCTDDTEAKKEVGLDITGSFLLKSHTTTPPTHSSSTRRMKPPAHPCSEPWPHDRNGIVIILSLICSSLRHVQVPESKLTSLYLVRSLGQFTSDEARLQRLIPYLLEVIDDPSAAVRALALRTITFLLSLVASFPLADASVFPQYVLPAMIPFQSDPDELVRITFAECLPQLAETSRRFLEIAHAMKQKILTSSASTSSMSAVSSRGYDSSTPSMLYMASSSFDKELSVLHKMISRFVIQLTTPDQKASSSLVKRALLVDITRLCVFFGQERTLDVVLPQLITFLNDPDWELRGAFFDYIVGVCSFVGPEAVEQNMLPCIEQALFDVQEIVITKAVECLTGLCQLGLFQKKISTLVEKARMTCSLLLHPSWWIRDAVLKLMGEIALKLRSVDANVFLGPLLRPFLRKTMVFLPDEEVSAVTKRLRDCCRRHVSRETFDRALLVSSSSSGLTEVITEMERSVSQAFDDSDDEMVPSMPLSAMTTTSRESLEDPISDVLKSRRNRDALLSADPLDRIGTSRQQSSGAAVASSAAVTAATISNNVEDGMSSIYDQRKNDIQSLKLMQQYVSIASMQMRSKLEMAKTEQAARMQRPSKSGRNGSPHGAMNSASAAVGGSAAGTSSNPFARKLSRSHLRVLFVPDMRFALSTAQPLTSNNFGISSSSSATASSSSTSASTALVTRSRFNAPNSSPSPRGGGSVIPAMSNGVSMTGSPSLESLSLSHIGKMYSLVEPSTHVSASPITVTGPSSVISPGSTSVAMDDSGLGQIDSNHFAPTSGGVMVSMLNMNMRDMYGGDGMNSLLDSHHHSIHATPVSPPRQRTNKKAHTTYHHYFAFKESAMDPALGNPRKLLARLNALGIPPLPPDLGALRLSDGSPYSIYSHASSPYCLMSGGICISKSTGGNGGPGSDRGGMSVSNVASSPNQVGSGTYPPSVGSFNAAAAAAAAINGGVVPSTFGSSNGSTGSGSSLSSGNGSSGGGGYPCSSYRNWHPRKNVLVAELAEHSGAVTRVNAAQDYSFLASASNDGTVKVWSVRSLQHSVNQGSRCTYDGQGGVITDMKVLTNSHSVASASSDGTVHVFRVDKVNSVGGNVQITGLKELRANNSAVMAIDYLNNVTDALLLYATRDGKIHAWDLRMRQDAWTLSISPELGYVTCITHSLDVSWLAVGTSRGFLCLWDLRFLVLIRIWRHSSHRAIHRLQPCLGLPNTLPLDETSVPLVFVAAGDGEVAVFDLSIGACRAVFRTLEVQASEAEACKCPTLLHVAIPHRSRSVLGSFLGIYGIATAFDEISTSSLSEEPSVRAMLCPSLHLRGIGDALITGGEDRQLRYWDIRNGKQSYTICGNGEAKSFYDNQAPPLDWWRMHDSASRRFDETLSATTNNITKPEMAWSKLNPPLITVCQDSSIYSTAGHAAASGGGGVESAISMERRGLVPPSPAHTDCILDLTLVELGSSQNPSPMLVSSGRDALIKVWK</sequence>
<dbReference type="Pfam" id="PF22956">
    <property type="entry name" value="VPS15-like_hel"/>
    <property type="match status" value="1"/>
</dbReference>
<dbReference type="EMBL" id="CAKLBC010000519">
    <property type="protein sequence ID" value="CAH0486739.1"/>
    <property type="molecule type" value="Genomic_DNA"/>
</dbReference>
<feature type="region of interest" description="Disordered" evidence="11">
    <location>
        <begin position="1058"/>
        <end position="1080"/>
    </location>
</feature>
<reference evidence="14" key="2">
    <citation type="submission" date="2022-12" db="EMBL/GenBank/DDBJ databases">
        <authorList>
            <person name="Webb A."/>
        </authorList>
    </citation>
    <scope>NUCLEOTIDE SEQUENCE</scope>
    <source>
        <strain evidence="14">Pf2</strain>
    </source>
</reference>
<dbReference type="Gene3D" id="1.10.510.10">
    <property type="entry name" value="Transferase(Phosphotransferase) domain 1"/>
    <property type="match status" value="2"/>
</dbReference>
<dbReference type="InterPro" id="IPR011989">
    <property type="entry name" value="ARM-like"/>
</dbReference>
<dbReference type="GO" id="GO:0005524">
    <property type="term" value="F:ATP binding"/>
    <property type="evidence" value="ECO:0007669"/>
    <property type="project" value="UniProtKB-KW"/>
</dbReference>
<feature type="repeat" description="WD" evidence="10">
    <location>
        <begin position="1861"/>
        <end position="1886"/>
    </location>
</feature>
<keyword evidence="2" id="KW-0723">Serine/threonine-protein kinase</keyword>
<dbReference type="InterPro" id="IPR015943">
    <property type="entry name" value="WD40/YVTN_repeat-like_dom_sf"/>
</dbReference>
<dbReference type="Gene3D" id="2.130.10.10">
    <property type="entry name" value="YVTN repeat-like/Quinoprotein amine dehydrogenase"/>
    <property type="match status" value="2"/>
</dbReference>
<protein>
    <recommendedName>
        <fullName evidence="1">non-specific serine/threonine protein kinase</fullName>
        <ecNumber evidence="1">2.7.11.1</ecNumber>
    </recommendedName>
</protein>
<keyword evidence="5" id="KW-0677">Repeat</keyword>
<dbReference type="GO" id="GO:0045324">
    <property type="term" value="P:late endosome to vacuole transport"/>
    <property type="evidence" value="ECO:0007669"/>
    <property type="project" value="InterPro"/>
</dbReference>
<feature type="repeat" description="HEAT" evidence="9">
    <location>
        <begin position="827"/>
        <end position="865"/>
    </location>
</feature>
<dbReference type="PROSITE" id="PS50077">
    <property type="entry name" value="HEAT_REPEAT"/>
    <property type="match status" value="2"/>
</dbReference>
<comment type="caution">
    <text evidence="14">The sequence shown here is derived from an EMBL/GenBank/DDBJ whole genome shotgun (WGS) entry which is preliminary data.</text>
</comment>
<evidence type="ECO:0000256" key="9">
    <source>
        <dbReference type="PROSITE-ProRule" id="PRU00103"/>
    </source>
</evidence>
<dbReference type="Pfam" id="PF00069">
    <property type="entry name" value="Pkinase"/>
    <property type="match status" value="1"/>
</dbReference>
<dbReference type="PANTHER" id="PTHR17583">
    <property type="entry name" value="PHOSPHOINOSITIDE 3-KINASE REGULATORY SUBUNIT 4"/>
    <property type="match status" value="1"/>
</dbReference>
<evidence type="ECO:0000256" key="11">
    <source>
        <dbReference type="SAM" id="MobiDB-lite"/>
    </source>
</evidence>
<dbReference type="GO" id="GO:0005770">
    <property type="term" value="C:late endosome"/>
    <property type="evidence" value="ECO:0007669"/>
    <property type="project" value="TreeGrafter"/>
</dbReference>
<dbReference type="InterPro" id="IPR000719">
    <property type="entry name" value="Prot_kinase_dom"/>
</dbReference>
<name>A0AAV0T4K6_9STRA</name>
<dbReference type="PROSITE" id="PS00108">
    <property type="entry name" value="PROTEIN_KINASE_ST"/>
    <property type="match status" value="1"/>
</dbReference>
<feature type="compositionally biased region" description="Gly residues" evidence="11">
    <location>
        <begin position="1449"/>
        <end position="1458"/>
    </location>
</feature>
<feature type="region of interest" description="Disordered" evidence="11">
    <location>
        <begin position="1229"/>
        <end position="1254"/>
    </location>
</feature>
<dbReference type="PROSITE" id="PS50294">
    <property type="entry name" value="WD_REPEATS_REGION"/>
    <property type="match status" value="1"/>
</dbReference>
<dbReference type="SUPFAM" id="SSF50978">
    <property type="entry name" value="WD40 repeat-like"/>
    <property type="match status" value="1"/>
</dbReference>
<keyword evidence="3 10" id="KW-0853">WD repeat</keyword>
<dbReference type="GO" id="GO:0016236">
    <property type="term" value="P:macroautophagy"/>
    <property type="evidence" value="ECO:0007669"/>
    <property type="project" value="InterPro"/>
</dbReference>
<keyword evidence="15" id="KW-1185">Reference proteome</keyword>
<dbReference type="SMART" id="SM00220">
    <property type="entry name" value="S_TKc"/>
    <property type="match status" value="1"/>
</dbReference>
<dbReference type="SUPFAM" id="SSF56112">
    <property type="entry name" value="Protein kinase-like (PK-like)"/>
    <property type="match status" value="1"/>
</dbReference>
<dbReference type="Proteomes" id="UP001157938">
    <property type="component" value="Unassembled WGS sequence"/>
</dbReference>
<dbReference type="PANTHER" id="PTHR17583:SF0">
    <property type="entry name" value="PHOSPHOINOSITIDE 3-KINASE REGULATORY SUBUNIT 4"/>
    <property type="match status" value="1"/>
</dbReference>
<keyword evidence="4" id="KW-0808">Transferase</keyword>
<dbReference type="Gene3D" id="1.25.10.10">
    <property type="entry name" value="Leucine-rich Repeat Variant"/>
    <property type="match status" value="2"/>
</dbReference>
<keyword evidence="7" id="KW-0418">Kinase</keyword>
<evidence type="ECO:0000256" key="7">
    <source>
        <dbReference type="ARBA" id="ARBA00022777"/>
    </source>
</evidence>
<feature type="compositionally biased region" description="Low complexity" evidence="11">
    <location>
        <begin position="1153"/>
        <end position="1171"/>
    </location>
</feature>
<evidence type="ECO:0000256" key="3">
    <source>
        <dbReference type="ARBA" id="ARBA00022574"/>
    </source>
</evidence>
<gene>
    <name evidence="13" type="ORF">PFR001_LOCUS2344</name>
    <name evidence="14" type="ORF">PFR002_LOCUS2949</name>
</gene>
<dbReference type="PROSITE" id="PS50082">
    <property type="entry name" value="WD_REPEATS_2"/>
    <property type="match status" value="3"/>
</dbReference>
<dbReference type="SUPFAM" id="SSF48371">
    <property type="entry name" value="ARM repeat"/>
    <property type="match status" value="1"/>
</dbReference>
<feature type="repeat" description="WD" evidence="10">
    <location>
        <begin position="2005"/>
        <end position="2019"/>
    </location>
</feature>
<dbReference type="Proteomes" id="UP001159659">
    <property type="component" value="Unassembled WGS sequence"/>
</dbReference>
<dbReference type="Pfam" id="PF00400">
    <property type="entry name" value="WD40"/>
    <property type="match status" value="1"/>
</dbReference>
<dbReference type="GO" id="GO:0034271">
    <property type="term" value="C:phosphatidylinositol 3-kinase complex, class III, type I"/>
    <property type="evidence" value="ECO:0007669"/>
    <property type="project" value="TreeGrafter"/>
</dbReference>
<dbReference type="GO" id="GO:0006623">
    <property type="term" value="P:protein targeting to vacuole"/>
    <property type="evidence" value="ECO:0007669"/>
    <property type="project" value="TreeGrafter"/>
</dbReference>
<evidence type="ECO:0000256" key="6">
    <source>
        <dbReference type="ARBA" id="ARBA00022741"/>
    </source>
</evidence>
<feature type="domain" description="Protein kinase" evidence="12">
    <location>
        <begin position="34"/>
        <end position="382"/>
    </location>
</feature>
<dbReference type="FunFam" id="1.25.10.10:FF:000542">
    <property type="entry name" value="Phosphoinositide 3-kinase regulatory subunit 4"/>
    <property type="match status" value="1"/>
</dbReference>
<evidence type="ECO:0000256" key="1">
    <source>
        <dbReference type="ARBA" id="ARBA00012513"/>
    </source>
</evidence>
<dbReference type="InterPro" id="IPR036322">
    <property type="entry name" value="WD40_repeat_dom_sf"/>
</dbReference>
<evidence type="ECO:0000256" key="10">
    <source>
        <dbReference type="PROSITE-ProRule" id="PRU00221"/>
    </source>
</evidence>
<evidence type="ECO:0000259" key="12">
    <source>
        <dbReference type="PROSITE" id="PS50011"/>
    </source>
</evidence>
<dbReference type="InterPro" id="IPR016024">
    <property type="entry name" value="ARM-type_fold"/>
</dbReference>
<proteinExistence type="predicted"/>
<dbReference type="InterPro" id="IPR021133">
    <property type="entry name" value="HEAT_type_2"/>
</dbReference>
<feature type="repeat" description="WD" evidence="10">
    <location>
        <begin position="1548"/>
        <end position="1589"/>
    </location>
</feature>
<keyword evidence="6" id="KW-0547">Nucleotide-binding</keyword>
<dbReference type="SMART" id="SM00320">
    <property type="entry name" value="WD40"/>
    <property type="match status" value="7"/>
</dbReference>